<accession>A0AA39P787</accession>
<protein>
    <recommendedName>
        <fullName evidence="3">Tetratricopeptide repeat protein</fullName>
    </recommendedName>
</protein>
<evidence type="ECO:0000313" key="1">
    <source>
        <dbReference type="EMBL" id="KAK0478900.1"/>
    </source>
</evidence>
<dbReference type="InterPro" id="IPR011990">
    <property type="entry name" value="TPR-like_helical_dom_sf"/>
</dbReference>
<name>A0AA39P787_9AGAR</name>
<dbReference type="Proteomes" id="UP001175227">
    <property type="component" value="Unassembled WGS sequence"/>
</dbReference>
<proteinExistence type="predicted"/>
<dbReference type="InterPro" id="IPR019734">
    <property type="entry name" value="TPR_rpt"/>
</dbReference>
<gene>
    <name evidence="1" type="ORF">IW261DRAFT_1564960</name>
</gene>
<comment type="caution">
    <text evidence="1">The sequence shown here is derived from an EMBL/GenBank/DDBJ whole genome shotgun (WGS) entry which is preliminary data.</text>
</comment>
<evidence type="ECO:0000313" key="2">
    <source>
        <dbReference type="Proteomes" id="UP001175227"/>
    </source>
</evidence>
<evidence type="ECO:0008006" key="3">
    <source>
        <dbReference type="Google" id="ProtNLM"/>
    </source>
</evidence>
<dbReference type="EMBL" id="JAUEPR010000013">
    <property type="protein sequence ID" value="KAK0478900.1"/>
    <property type="molecule type" value="Genomic_DNA"/>
</dbReference>
<dbReference type="SMART" id="SM00028">
    <property type="entry name" value="TPR"/>
    <property type="match status" value="1"/>
</dbReference>
<keyword evidence="2" id="KW-1185">Reference proteome</keyword>
<sequence length="138" mass="16099">MSIFFGSFSSGQGIPQDHEPIVQQVRRHIREGEYSQAEEILLDQKNRYHSVPSLPGEWGGTVKEVFREFYTVVCYCFGDLYRAQKQWAKAVQYYQEGLELFKQCELVEGFENDSEDLKKETVDARKNMKECSDRVGKK</sequence>
<dbReference type="Gene3D" id="1.25.40.10">
    <property type="entry name" value="Tetratricopeptide repeat domain"/>
    <property type="match status" value="1"/>
</dbReference>
<organism evidence="1 2">
    <name type="scientific">Armillaria novae-zelandiae</name>
    <dbReference type="NCBI Taxonomy" id="153914"/>
    <lineage>
        <taxon>Eukaryota</taxon>
        <taxon>Fungi</taxon>
        <taxon>Dikarya</taxon>
        <taxon>Basidiomycota</taxon>
        <taxon>Agaricomycotina</taxon>
        <taxon>Agaricomycetes</taxon>
        <taxon>Agaricomycetidae</taxon>
        <taxon>Agaricales</taxon>
        <taxon>Marasmiineae</taxon>
        <taxon>Physalacriaceae</taxon>
        <taxon>Armillaria</taxon>
    </lineage>
</organism>
<reference evidence="1" key="1">
    <citation type="submission" date="2023-06" db="EMBL/GenBank/DDBJ databases">
        <authorList>
            <consortium name="Lawrence Berkeley National Laboratory"/>
            <person name="Ahrendt S."/>
            <person name="Sahu N."/>
            <person name="Indic B."/>
            <person name="Wong-Bajracharya J."/>
            <person name="Merenyi Z."/>
            <person name="Ke H.-M."/>
            <person name="Monk M."/>
            <person name="Kocsube S."/>
            <person name="Drula E."/>
            <person name="Lipzen A."/>
            <person name="Balint B."/>
            <person name="Henrissat B."/>
            <person name="Andreopoulos B."/>
            <person name="Martin F.M."/>
            <person name="Harder C.B."/>
            <person name="Rigling D."/>
            <person name="Ford K.L."/>
            <person name="Foster G.D."/>
            <person name="Pangilinan J."/>
            <person name="Papanicolaou A."/>
            <person name="Barry K."/>
            <person name="LaButti K."/>
            <person name="Viragh M."/>
            <person name="Koriabine M."/>
            <person name="Yan M."/>
            <person name="Riley R."/>
            <person name="Champramary S."/>
            <person name="Plett K.L."/>
            <person name="Tsai I.J."/>
            <person name="Slot J."/>
            <person name="Sipos G."/>
            <person name="Plett J."/>
            <person name="Nagy L.G."/>
            <person name="Grigoriev I.V."/>
        </authorList>
    </citation>
    <scope>NUCLEOTIDE SEQUENCE</scope>
    <source>
        <strain evidence="1">ICMP 16352</strain>
    </source>
</reference>
<dbReference type="AlphaFoldDB" id="A0AA39P787"/>
<dbReference type="SUPFAM" id="SSF48452">
    <property type="entry name" value="TPR-like"/>
    <property type="match status" value="1"/>
</dbReference>